<dbReference type="RefSeq" id="WP_259273533.1">
    <property type="nucleotide sequence ID" value="NZ_CABHNJ010000008.1"/>
</dbReference>
<dbReference type="EMBL" id="CABHNJ010000008">
    <property type="protein sequence ID" value="VUW93598.1"/>
    <property type="molecule type" value="Genomic_DNA"/>
</dbReference>
<dbReference type="AlphaFoldDB" id="A0A564SFQ9"/>
<organism evidence="1 2">
    <name type="scientific">Streptococcus vestibularis</name>
    <dbReference type="NCBI Taxonomy" id="1343"/>
    <lineage>
        <taxon>Bacteria</taxon>
        <taxon>Bacillati</taxon>
        <taxon>Bacillota</taxon>
        <taxon>Bacilli</taxon>
        <taxon>Lactobacillales</taxon>
        <taxon>Streptococcaceae</taxon>
        <taxon>Streptococcus</taxon>
    </lineage>
</organism>
<reference evidence="1 2" key="1">
    <citation type="submission" date="2019-07" db="EMBL/GenBank/DDBJ databases">
        <authorList>
            <person name="Hibberd C M."/>
            <person name="Gehrig L. J."/>
            <person name="Chang H.-W."/>
            <person name="Venkatesh S."/>
        </authorList>
    </citation>
    <scope>NUCLEOTIDE SEQUENCE [LARGE SCALE GENOMIC DNA]</scope>
    <source>
        <strain evidence="1">Streptococcus_salivarius_SS_Bg39</strain>
    </source>
</reference>
<evidence type="ECO:0008006" key="3">
    <source>
        <dbReference type="Google" id="ProtNLM"/>
    </source>
</evidence>
<accession>A0A564SFQ9</accession>
<proteinExistence type="predicted"/>
<sequence>MAKARRKTTIDERKEIVSYYAIKDYTVKNVHKADMTVKRLWKLETLS</sequence>
<evidence type="ECO:0000313" key="2">
    <source>
        <dbReference type="Proteomes" id="UP000380217"/>
    </source>
</evidence>
<dbReference type="Proteomes" id="UP000380217">
    <property type="component" value="Unassembled WGS sequence"/>
</dbReference>
<name>A0A564SFQ9_STRVE</name>
<gene>
    <name evidence="1" type="ORF">SSSS39_00619</name>
</gene>
<evidence type="ECO:0000313" key="1">
    <source>
        <dbReference type="EMBL" id="VUW93598.1"/>
    </source>
</evidence>
<protein>
    <recommendedName>
        <fullName evidence="3">Transposase</fullName>
    </recommendedName>
</protein>